<dbReference type="Pfam" id="PF01636">
    <property type="entry name" value="APH"/>
    <property type="match status" value="1"/>
</dbReference>
<dbReference type="SUPFAM" id="SSF56112">
    <property type="entry name" value="Protein kinase-like (PK-like)"/>
    <property type="match status" value="1"/>
</dbReference>
<keyword evidence="3" id="KW-1185">Reference proteome</keyword>
<feature type="domain" description="Aminoglycoside phosphotransferase" evidence="1">
    <location>
        <begin position="28"/>
        <end position="251"/>
    </location>
</feature>
<dbReference type="AlphaFoldDB" id="A0A9W4GX06"/>
<organism evidence="2 3">
    <name type="scientific">Actinacidiphila bryophytorum</name>
    <dbReference type="NCBI Taxonomy" id="1436133"/>
    <lineage>
        <taxon>Bacteria</taxon>
        <taxon>Bacillati</taxon>
        <taxon>Actinomycetota</taxon>
        <taxon>Actinomycetes</taxon>
        <taxon>Kitasatosporales</taxon>
        <taxon>Streptomycetaceae</taxon>
        <taxon>Actinacidiphila</taxon>
    </lineage>
</organism>
<reference evidence="2" key="1">
    <citation type="submission" date="2021-06" db="EMBL/GenBank/DDBJ databases">
        <authorList>
            <person name="Arsene-Ploetze F."/>
        </authorList>
    </citation>
    <scope>NUCLEOTIDE SEQUENCE</scope>
    <source>
        <strain evidence="2">SBRY1</strain>
    </source>
</reference>
<evidence type="ECO:0000259" key="1">
    <source>
        <dbReference type="Pfam" id="PF01636"/>
    </source>
</evidence>
<dbReference type="EMBL" id="CAJVAX010000002">
    <property type="protein sequence ID" value="CAG7613393.1"/>
    <property type="molecule type" value="Genomic_DNA"/>
</dbReference>
<dbReference type="Gene3D" id="3.90.1200.10">
    <property type="match status" value="1"/>
</dbReference>
<sequence length="307" mass="33563">MTGGPAGHAAQASAAAELAARRGWETPRPLAQGVEFVVFETTAPQIGRVVLRVPRVRVFRTANNVGVSAERLLEQEYVLGHWLRDRGFPAAAPVELLDGRDGLPVLVSRFVESDLSAPRWDEFGALLARLHRERPPGLAPVLQYGLELPELIARRLPERHARLRDLDPAVPEIPAAEEIADRLRAASPGRSLLHLDPRRQNLLCRSGRLAALIDWSNTLVGDPRMELARLTEYAAVEENGLDAPSVLRGYAAVAGLPDPSPAADILYRLDTAVMLALVFRSVAPDPLLGQAQVDRVRALATELETDW</sequence>
<gene>
    <name evidence="2" type="ORF">SBRY_100158</name>
</gene>
<evidence type="ECO:0000313" key="3">
    <source>
        <dbReference type="Proteomes" id="UP001153328"/>
    </source>
</evidence>
<evidence type="ECO:0000313" key="2">
    <source>
        <dbReference type="EMBL" id="CAG7613393.1"/>
    </source>
</evidence>
<comment type="caution">
    <text evidence="2">The sequence shown here is derived from an EMBL/GenBank/DDBJ whole genome shotgun (WGS) entry which is preliminary data.</text>
</comment>
<protein>
    <submittedName>
        <fullName evidence="2">APH domain-containing protein</fullName>
    </submittedName>
</protein>
<proteinExistence type="predicted"/>
<dbReference type="InterPro" id="IPR002575">
    <property type="entry name" value="Aminoglycoside_PTrfase"/>
</dbReference>
<dbReference type="InterPro" id="IPR011009">
    <property type="entry name" value="Kinase-like_dom_sf"/>
</dbReference>
<dbReference type="RefSeq" id="WP_205046406.1">
    <property type="nucleotide sequence ID" value="NZ_CAJVAX010000002.1"/>
</dbReference>
<accession>A0A9W4GX06</accession>
<name>A0A9W4GX06_9ACTN</name>
<dbReference type="Proteomes" id="UP001153328">
    <property type="component" value="Unassembled WGS sequence"/>
</dbReference>